<dbReference type="InterPro" id="IPR006047">
    <property type="entry name" value="GH13_cat_dom"/>
</dbReference>
<dbReference type="Proteomes" id="UP001431313">
    <property type="component" value="Unassembled WGS sequence"/>
</dbReference>
<organism evidence="5 6">
    <name type="scientific">Streptomyces pyxinae</name>
    <dbReference type="NCBI Taxonomy" id="2970734"/>
    <lineage>
        <taxon>Bacteria</taxon>
        <taxon>Bacillati</taxon>
        <taxon>Actinomycetota</taxon>
        <taxon>Actinomycetes</taxon>
        <taxon>Kitasatosporales</taxon>
        <taxon>Streptomycetaceae</taxon>
        <taxon>Streptomyces</taxon>
    </lineage>
</organism>
<proteinExistence type="inferred from homology"/>
<dbReference type="SMART" id="SM00642">
    <property type="entry name" value="Aamy"/>
    <property type="match status" value="1"/>
</dbReference>
<dbReference type="Gene3D" id="3.20.20.80">
    <property type="entry name" value="Glycosidases"/>
    <property type="match status" value="1"/>
</dbReference>
<dbReference type="InterPro" id="IPR013780">
    <property type="entry name" value="Glyco_hydro_b"/>
</dbReference>
<dbReference type="Pfam" id="PF00128">
    <property type="entry name" value="Alpha-amylase"/>
    <property type="match status" value="1"/>
</dbReference>
<dbReference type="InterPro" id="IPR004193">
    <property type="entry name" value="Glyco_hydro_13_N"/>
</dbReference>
<dbReference type="PANTHER" id="PTHR43002">
    <property type="entry name" value="GLYCOGEN DEBRANCHING ENZYME"/>
    <property type="match status" value="1"/>
</dbReference>
<dbReference type="SUPFAM" id="SSF81296">
    <property type="entry name" value="E set domains"/>
    <property type="match status" value="1"/>
</dbReference>
<dbReference type="Gene3D" id="2.60.40.1180">
    <property type="entry name" value="Golgi alpha-mannosidase II"/>
    <property type="match status" value="1"/>
</dbReference>
<evidence type="ECO:0000313" key="6">
    <source>
        <dbReference type="Proteomes" id="UP001431313"/>
    </source>
</evidence>
<dbReference type="InterPro" id="IPR044505">
    <property type="entry name" value="GlgX_Isoamylase_N_E_set"/>
</dbReference>
<keyword evidence="3" id="KW-0326">Glycosidase</keyword>
<reference evidence="5" key="1">
    <citation type="submission" date="2022-08" db="EMBL/GenBank/DDBJ databases">
        <authorList>
            <person name="Somphong A."/>
            <person name="Phongsopitanun W."/>
        </authorList>
    </citation>
    <scope>NUCLEOTIDE SEQUENCE</scope>
    <source>
        <strain evidence="5">LP05-1</strain>
    </source>
</reference>
<dbReference type="NCBIfam" id="TIGR02100">
    <property type="entry name" value="glgX_debranch"/>
    <property type="match status" value="1"/>
</dbReference>
<dbReference type="InterPro" id="IPR011837">
    <property type="entry name" value="Glycogen_debranch_GlgX"/>
</dbReference>
<dbReference type="Gene3D" id="2.60.40.10">
    <property type="entry name" value="Immunoglobulins"/>
    <property type="match status" value="1"/>
</dbReference>
<protein>
    <submittedName>
        <fullName evidence="5">Glycogen debranching protein GlgX</fullName>
    </submittedName>
</protein>
<dbReference type="InterPro" id="IPR017853">
    <property type="entry name" value="GH"/>
</dbReference>
<dbReference type="SUPFAM" id="SSF51445">
    <property type="entry name" value="(Trans)glycosidases"/>
    <property type="match status" value="1"/>
</dbReference>
<evidence type="ECO:0000256" key="3">
    <source>
        <dbReference type="ARBA" id="ARBA00023295"/>
    </source>
</evidence>
<keyword evidence="6" id="KW-1185">Reference proteome</keyword>
<gene>
    <name evidence="5" type="primary">glgX</name>
    <name evidence="5" type="ORF">NX801_00350</name>
</gene>
<comment type="similarity">
    <text evidence="1">Belongs to the glycosyl hydrolase 13 family.</text>
</comment>
<keyword evidence="2" id="KW-0378">Hydrolase</keyword>
<evidence type="ECO:0000313" key="5">
    <source>
        <dbReference type="EMBL" id="MCS0634139.1"/>
    </source>
</evidence>
<dbReference type="CDD" id="cd02856">
    <property type="entry name" value="E_set_GDE_Isoamylase_N"/>
    <property type="match status" value="1"/>
</dbReference>
<dbReference type="Pfam" id="PF02922">
    <property type="entry name" value="CBM_48"/>
    <property type="match status" value="1"/>
</dbReference>
<comment type="caution">
    <text evidence="5">The sequence shown here is derived from an EMBL/GenBank/DDBJ whole genome shotgun (WGS) entry which is preliminary data.</text>
</comment>
<sequence>MLNGRPRSSPGLVPPVWPGAPTPLGARFRDGPEGVAGTNFALWAGGAEAVELCLFDEDGTETRLPLGELTHEIWHGFVPGIRPGRRYGYRVHGRWDPWTGARWNPAKLLLDPYARAVDGEFTLPPEVYGHVRDWPEQHVADTVRDARDSAPYVPKGVVVHDDDDWSDDRRPKTPWADSVIYELHVRGFTMRHPGVPEELRGTYAGLAHPAAVEHLTRLGVTAVELLPVHQFAHEDHLLRRGLRNYWGYNSVGYFAPHAGYSASGTAGQQVGEFKRMVKALHAAGIEVILDVVYNHTAEAGELGPTLSLRGIDNRGYYRLPPDARRYADYTGCGNTLHVVRPQVLRLITDSLRYWVTEMGVDGFRFDLAAALARSMHDVDMLSPFLAVIAQDPVLRRVKLIAEPWDVGSGGYQVGAFPPLWTEWNDRYRDAVRDFWRGALPDVRDLGYRLSGSSDLYAWGGRRPYASVNFVTAHDGFTLRDLVTYEHKHNEANGEGNRDGTHDNRAWNCGTEGESEDPAVNALRLRQIRNLLTTLLLSTGVPMLVAGDEMGRTQGGNNNAYCQDNEVSWLDWSLPDRPGTAQLLALTRRLLALRQSHPVLRRRAFFSGRPHAPDGLRDLAWFTASGEEMTEADWWAPAPSVCLYLSGRDIPGRDAHGEAITDVSFLAILHAAGAPASFRLPGEPWARSYEVVVDTSREDQSAEPGTVHPGGASLLVPERCALLLRVRE</sequence>
<name>A0ABT2C9T9_9ACTN</name>
<evidence type="ECO:0000259" key="4">
    <source>
        <dbReference type="SMART" id="SM00642"/>
    </source>
</evidence>
<dbReference type="SUPFAM" id="SSF51011">
    <property type="entry name" value="Glycosyl hydrolase domain"/>
    <property type="match status" value="1"/>
</dbReference>
<evidence type="ECO:0000256" key="2">
    <source>
        <dbReference type="ARBA" id="ARBA00022801"/>
    </source>
</evidence>
<dbReference type="InterPro" id="IPR014756">
    <property type="entry name" value="Ig_E-set"/>
</dbReference>
<dbReference type="InterPro" id="IPR013783">
    <property type="entry name" value="Ig-like_fold"/>
</dbReference>
<dbReference type="EMBL" id="JANUGQ010000001">
    <property type="protein sequence ID" value="MCS0634139.1"/>
    <property type="molecule type" value="Genomic_DNA"/>
</dbReference>
<evidence type="ECO:0000256" key="1">
    <source>
        <dbReference type="ARBA" id="ARBA00008061"/>
    </source>
</evidence>
<dbReference type="CDD" id="cd11326">
    <property type="entry name" value="AmyAc_Glg_debranch"/>
    <property type="match status" value="1"/>
</dbReference>
<accession>A0ABT2C9T9</accession>
<feature type="domain" description="Glycosyl hydrolase family 13 catalytic" evidence="4">
    <location>
        <begin position="182"/>
        <end position="593"/>
    </location>
</feature>